<evidence type="ECO:0000313" key="3">
    <source>
        <dbReference type="Proteomes" id="UP000294933"/>
    </source>
</evidence>
<organism evidence="2 3">
    <name type="scientific">Rickenella mellea</name>
    <dbReference type="NCBI Taxonomy" id="50990"/>
    <lineage>
        <taxon>Eukaryota</taxon>
        <taxon>Fungi</taxon>
        <taxon>Dikarya</taxon>
        <taxon>Basidiomycota</taxon>
        <taxon>Agaricomycotina</taxon>
        <taxon>Agaricomycetes</taxon>
        <taxon>Hymenochaetales</taxon>
        <taxon>Rickenellaceae</taxon>
        <taxon>Rickenella</taxon>
    </lineage>
</organism>
<sequence>MLAFSAIPFFAAFALSPFASTAPAAGNLTTSLTQANFNSMTGIVETLTGKIKPIVTQIQNMSPQDQTPANVQPRLDAINAAFRDAKAQLANVNTQASSSSGSGTALGPSQIRAGLQTLGKALVDLITTVFTLLDSLFGGSTGLQDALKALSVVLAELLDSVFLLLDGLLNGILGLLEPNPSVTSSFATAHANGLTDYLNVMGQN</sequence>
<dbReference type="VEuPathDB" id="FungiDB:BD410DRAFT_185725"/>
<proteinExistence type="predicted"/>
<reference evidence="2 3" key="1">
    <citation type="submission" date="2018-06" db="EMBL/GenBank/DDBJ databases">
        <title>A transcriptomic atlas of mushroom development highlights an independent origin of complex multicellularity.</title>
        <authorList>
            <consortium name="DOE Joint Genome Institute"/>
            <person name="Krizsan K."/>
            <person name="Almasi E."/>
            <person name="Merenyi Z."/>
            <person name="Sahu N."/>
            <person name="Viragh M."/>
            <person name="Koszo T."/>
            <person name="Mondo S."/>
            <person name="Kiss B."/>
            <person name="Balint B."/>
            <person name="Kues U."/>
            <person name="Barry K."/>
            <person name="Hegedus J.C."/>
            <person name="Henrissat B."/>
            <person name="Johnson J."/>
            <person name="Lipzen A."/>
            <person name="Ohm R."/>
            <person name="Nagy I."/>
            <person name="Pangilinan J."/>
            <person name="Yan J."/>
            <person name="Xiong Y."/>
            <person name="Grigoriev I.V."/>
            <person name="Hibbett D.S."/>
            <person name="Nagy L.G."/>
        </authorList>
    </citation>
    <scope>NUCLEOTIDE SEQUENCE [LARGE SCALE GENOMIC DNA]</scope>
    <source>
        <strain evidence="2 3">SZMC22713</strain>
    </source>
</reference>
<dbReference type="Proteomes" id="UP000294933">
    <property type="component" value="Unassembled WGS sequence"/>
</dbReference>
<protein>
    <submittedName>
        <fullName evidence="2">Uncharacterized protein</fullName>
    </submittedName>
</protein>
<evidence type="ECO:0000313" key="2">
    <source>
        <dbReference type="EMBL" id="TDL23001.1"/>
    </source>
</evidence>
<feature type="chain" id="PRO_5021240951" evidence="1">
    <location>
        <begin position="22"/>
        <end position="204"/>
    </location>
</feature>
<keyword evidence="1" id="KW-0732">Signal</keyword>
<keyword evidence="3" id="KW-1185">Reference proteome</keyword>
<gene>
    <name evidence="2" type="ORF">BD410DRAFT_185725</name>
</gene>
<evidence type="ECO:0000256" key="1">
    <source>
        <dbReference type="SAM" id="SignalP"/>
    </source>
</evidence>
<dbReference type="EMBL" id="ML170172">
    <property type="protein sequence ID" value="TDL23001.1"/>
    <property type="molecule type" value="Genomic_DNA"/>
</dbReference>
<feature type="signal peptide" evidence="1">
    <location>
        <begin position="1"/>
        <end position="21"/>
    </location>
</feature>
<dbReference type="AlphaFoldDB" id="A0A4Y7Q6P9"/>
<name>A0A4Y7Q6P9_9AGAM</name>
<accession>A0A4Y7Q6P9</accession>